<feature type="compositionally biased region" description="Basic and acidic residues" evidence="4">
    <location>
        <begin position="278"/>
        <end position="296"/>
    </location>
</feature>
<feature type="repeat" description="WD" evidence="3">
    <location>
        <begin position="339"/>
        <end position="370"/>
    </location>
</feature>
<dbReference type="SMART" id="SM00320">
    <property type="entry name" value="WD40"/>
    <property type="match status" value="6"/>
</dbReference>
<sequence length="815" mass="92115">MMESLSGQGSGVIVKEEEEEEFYESNDRILSSTTCSSTTKSVDDVNDHSHHNRRNNNAARSKYDVWLSGLSSVEERRERLLQKFDLIGDPSLSRPKSCPPPPFHFGDLKLKDDEGGMASSDFDRSRSTGYKIDEFEMLSSTLFAKSVTSSGMLDTVGEREEESSCDEADEDFQSPSNHCVVKCQDEEKIDTIENLDGVDECVVKEVRENEGVWNKMQLIGSEHRQTMEMVSNSPNVKLLMQQQNDHSVHGGGKVICDVPRDKKKRGWFKSIKNAIVHRKEQTTSDDKDTTSSDNGRRRSSSATDDSQDPLSHHESERVRVRHYGSSMRELTGLYLNQEIHAHNGSIWKIKFSLDGKYLATAGQDCLIHIWLVEFRNNEHSMECKGLGVVEDMTQLNQFSAARNASSEPSLVPLNLNRDNSDKIRSSRISSARKSFSFDNVVVAENVFALLEKPVRSFQGHDKDVLDLSWSRTEHLLSSSMDKTVRLWHLSSNSCLRIFSHNHYVTCVQFNPIDNNHFISGSLDCKVRIWNVENCQVEQWNDLQEWITAASYTPDGQGAFIGSQKGRCHFFKTSDHKLEQKSQINLPNKKNKSFLKKKITGFEFAPGSPSEVFITCADSSIRVVDNLQLVHRFKGFRNNDSQISASLTSDGNYVICASEDSHVYVWKYEVDSRPGKARFVTETQSHEHFYCRDVTVAVSWPGTPMDMNRMSKGNSRHQNREADILHRNDPNIATVMEDHNQPVLAASGCSTSFPEQRSFKWQEEKHGITACIRNSGQNEELNGLVHSSSAWGMVIVTAGKSGNIKTYQNFGYPVLV</sequence>
<dbReference type="InterPro" id="IPR001680">
    <property type="entry name" value="WD40_rpt"/>
</dbReference>
<dbReference type="OrthoDB" id="408728at2759"/>
<organism evidence="5 6">
    <name type="scientific">Zostera marina</name>
    <name type="common">Eelgrass</name>
    <dbReference type="NCBI Taxonomy" id="29655"/>
    <lineage>
        <taxon>Eukaryota</taxon>
        <taxon>Viridiplantae</taxon>
        <taxon>Streptophyta</taxon>
        <taxon>Embryophyta</taxon>
        <taxon>Tracheophyta</taxon>
        <taxon>Spermatophyta</taxon>
        <taxon>Magnoliopsida</taxon>
        <taxon>Liliopsida</taxon>
        <taxon>Zosteraceae</taxon>
        <taxon>Zostera</taxon>
    </lineage>
</organism>
<name>A0A0K9P2H8_ZOSMR</name>
<feature type="region of interest" description="Disordered" evidence="4">
    <location>
        <begin position="278"/>
        <end position="321"/>
    </location>
</feature>
<dbReference type="EMBL" id="LFYR01001258">
    <property type="protein sequence ID" value="KMZ63251.1"/>
    <property type="molecule type" value="Genomic_DNA"/>
</dbReference>
<feature type="repeat" description="WD" evidence="3">
    <location>
        <begin position="457"/>
        <end position="497"/>
    </location>
</feature>
<evidence type="ECO:0000256" key="4">
    <source>
        <dbReference type="SAM" id="MobiDB-lite"/>
    </source>
</evidence>
<dbReference type="InterPro" id="IPR040324">
    <property type="entry name" value="WDR44/Dgr2"/>
</dbReference>
<dbReference type="AlphaFoldDB" id="A0A0K9P2H8"/>
<keyword evidence="6" id="KW-1185">Reference proteome</keyword>
<evidence type="ECO:0000313" key="6">
    <source>
        <dbReference type="Proteomes" id="UP000036987"/>
    </source>
</evidence>
<dbReference type="Proteomes" id="UP000036987">
    <property type="component" value="Unassembled WGS sequence"/>
</dbReference>
<dbReference type="InterPro" id="IPR015943">
    <property type="entry name" value="WD40/YVTN_repeat-like_dom_sf"/>
</dbReference>
<reference evidence="6" key="1">
    <citation type="journal article" date="2016" name="Nature">
        <title>The genome of the seagrass Zostera marina reveals angiosperm adaptation to the sea.</title>
        <authorList>
            <person name="Olsen J.L."/>
            <person name="Rouze P."/>
            <person name="Verhelst B."/>
            <person name="Lin Y.-C."/>
            <person name="Bayer T."/>
            <person name="Collen J."/>
            <person name="Dattolo E."/>
            <person name="De Paoli E."/>
            <person name="Dittami S."/>
            <person name="Maumus F."/>
            <person name="Michel G."/>
            <person name="Kersting A."/>
            <person name="Lauritano C."/>
            <person name="Lohaus R."/>
            <person name="Toepel M."/>
            <person name="Tonon T."/>
            <person name="Vanneste K."/>
            <person name="Amirebrahimi M."/>
            <person name="Brakel J."/>
            <person name="Bostroem C."/>
            <person name="Chovatia M."/>
            <person name="Grimwood J."/>
            <person name="Jenkins J.W."/>
            <person name="Jueterbock A."/>
            <person name="Mraz A."/>
            <person name="Stam W.T."/>
            <person name="Tice H."/>
            <person name="Bornberg-Bauer E."/>
            <person name="Green P.J."/>
            <person name="Pearson G.A."/>
            <person name="Procaccini G."/>
            <person name="Duarte C.M."/>
            <person name="Schmutz J."/>
            <person name="Reusch T.B.H."/>
            <person name="Van de Peer Y."/>
        </authorList>
    </citation>
    <scope>NUCLEOTIDE SEQUENCE [LARGE SCALE GENOMIC DNA]</scope>
    <source>
        <strain evidence="6">cv. Finnish</strain>
    </source>
</reference>
<dbReference type="PROSITE" id="PS50082">
    <property type="entry name" value="WD_REPEATS_2"/>
    <property type="match status" value="3"/>
</dbReference>
<keyword evidence="2" id="KW-0677">Repeat</keyword>
<dbReference type="OMA" id="SHHESER"/>
<dbReference type="Gene3D" id="2.130.10.10">
    <property type="entry name" value="YVTN repeat-like/Quinoprotein amine dehydrogenase"/>
    <property type="match status" value="1"/>
</dbReference>
<evidence type="ECO:0000256" key="2">
    <source>
        <dbReference type="ARBA" id="ARBA00022737"/>
    </source>
</evidence>
<dbReference type="PANTHER" id="PTHR14221">
    <property type="entry name" value="WD REPEAT DOMAIN 44"/>
    <property type="match status" value="1"/>
</dbReference>
<dbReference type="PANTHER" id="PTHR14221:SF67">
    <property type="entry name" value="WD REPEAT-CONTAINING PROTEIN 44-LIKE"/>
    <property type="match status" value="1"/>
</dbReference>
<proteinExistence type="predicted"/>
<dbReference type="Pfam" id="PF00400">
    <property type="entry name" value="WD40"/>
    <property type="match status" value="4"/>
</dbReference>
<feature type="region of interest" description="Disordered" evidence="4">
    <location>
        <begin position="33"/>
        <end position="56"/>
    </location>
</feature>
<dbReference type="InterPro" id="IPR036322">
    <property type="entry name" value="WD40_repeat_dom_sf"/>
</dbReference>
<feature type="repeat" description="WD" evidence="3">
    <location>
        <begin position="497"/>
        <end position="533"/>
    </location>
</feature>
<evidence type="ECO:0000313" key="5">
    <source>
        <dbReference type="EMBL" id="KMZ63251.1"/>
    </source>
</evidence>
<evidence type="ECO:0000256" key="3">
    <source>
        <dbReference type="PROSITE-ProRule" id="PRU00221"/>
    </source>
</evidence>
<comment type="caution">
    <text evidence="5">The sequence shown here is derived from an EMBL/GenBank/DDBJ whole genome shotgun (WGS) entry which is preliminary data.</text>
</comment>
<keyword evidence="1 3" id="KW-0853">WD repeat</keyword>
<evidence type="ECO:0000256" key="1">
    <source>
        <dbReference type="ARBA" id="ARBA00022574"/>
    </source>
</evidence>
<dbReference type="SUPFAM" id="SSF50978">
    <property type="entry name" value="WD40 repeat-like"/>
    <property type="match status" value="1"/>
</dbReference>
<accession>A0A0K9P2H8</accession>
<protein>
    <submittedName>
        <fullName evidence="5">Putative WD-repeat protein</fullName>
    </submittedName>
</protein>
<gene>
    <name evidence="5" type="ORF">ZOSMA_41G00950</name>
</gene>
<dbReference type="PROSITE" id="PS50294">
    <property type="entry name" value="WD_REPEATS_REGION"/>
    <property type="match status" value="3"/>
</dbReference>